<evidence type="ECO:0000256" key="7">
    <source>
        <dbReference type="RuleBase" id="RU003879"/>
    </source>
</evidence>
<keyword evidence="3" id="KW-1003">Cell membrane</keyword>
<evidence type="ECO:0000256" key="5">
    <source>
        <dbReference type="ARBA" id="ARBA00022989"/>
    </source>
</evidence>
<keyword evidence="7" id="KW-0653">Protein transport</keyword>
<comment type="subcellular location">
    <subcellularLocation>
        <location evidence="1">Cell membrane</location>
        <topology evidence="1">Single-pass membrane protein</topology>
    </subcellularLocation>
    <subcellularLocation>
        <location evidence="7">Cell membrane</location>
        <topology evidence="7">Single-pass type II membrane protein</topology>
    </subcellularLocation>
</comment>
<comment type="caution">
    <text evidence="9">The sequence shown here is derived from an EMBL/GenBank/DDBJ whole genome shotgun (WGS) entry which is preliminary data.</text>
</comment>
<reference evidence="9" key="1">
    <citation type="journal article" date="2020" name="mSystems">
        <title>Genome- and Community-Level Interaction Insights into Carbon Utilization and Element Cycling Functions of Hydrothermarchaeota in Hydrothermal Sediment.</title>
        <authorList>
            <person name="Zhou Z."/>
            <person name="Liu Y."/>
            <person name="Xu W."/>
            <person name="Pan J."/>
            <person name="Luo Z.H."/>
            <person name="Li M."/>
        </authorList>
    </citation>
    <scope>NUCLEOTIDE SEQUENCE [LARGE SCALE GENOMIC DNA]</scope>
    <source>
        <strain evidence="9">SpSt-695</strain>
    </source>
</reference>
<keyword evidence="6 8" id="KW-0472">Membrane</keyword>
<keyword evidence="4 7" id="KW-0812">Transmembrane</keyword>
<dbReference type="InterPro" id="IPR003400">
    <property type="entry name" value="ExbD"/>
</dbReference>
<evidence type="ECO:0000256" key="3">
    <source>
        <dbReference type="ARBA" id="ARBA00022475"/>
    </source>
</evidence>
<dbReference type="EMBL" id="DTDP01000073">
    <property type="protein sequence ID" value="HGK53725.1"/>
    <property type="molecule type" value="Genomic_DNA"/>
</dbReference>
<feature type="transmembrane region" description="Helical" evidence="8">
    <location>
        <begin position="12"/>
        <end position="35"/>
    </location>
</feature>
<keyword evidence="7" id="KW-0813">Transport</keyword>
<dbReference type="GO" id="GO:0022857">
    <property type="term" value="F:transmembrane transporter activity"/>
    <property type="evidence" value="ECO:0007669"/>
    <property type="project" value="InterPro"/>
</dbReference>
<comment type="similarity">
    <text evidence="2 7">Belongs to the ExbD/TolR family.</text>
</comment>
<sequence>MKIKRIGKPKVIIPTASMADIAFLLIIFFMLTTVFRKERGQKIILPSAKSTERILKRKHLSYIWLTKDGKIFVMDQRVSQKRISYDFRLRVLEDPNLIVMLMFDKNVKYLYVDSILEALREARALRVTFSTEFKGGG</sequence>
<dbReference type="Pfam" id="PF02472">
    <property type="entry name" value="ExbD"/>
    <property type="match status" value="1"/>
</dbReference>
<evidence type="ECO:0000256" key="6">
    <source>
        <dbReference type="ARBA" id="ARBA00023136"/>
    </source>
</evidence>
<dbReference type="Gene3D" id="3.30.420.270">
    <property type="match status" value="1"/>
</dbReference>
<protein>
    <submittedName>
        <fullName evidence="9">Biopolymer transporter ExbD</fullName>
    </submittedName>
</protein>
<evidence type="ECO:0000313" key="9">
    <source>
        <dbReference type="EMBL" id="HGK53725.1"/>
    </source>
</evidence>
<evidence type="ECO:0000256" key="2">
    <source>
        <dbReference type="ARBA" id="ARBA00005811"/>
    </source>
</evidence>
<proteinExistence type="inferred from homology"/>
<dbReference type="PANTHER" id="PTHR30558:SF3">
    <property type="entry name" value="BIOPOLYMER TRANSPORT PROTEIN EXBD-RELATED"/>
    <property type="match status" value="1"/>
</dbReference>
<evidence type="ECO:0000256" key="4">
    <source>
        <dbReference type="ARBA" id="ARBA00022692"/>
    </source>
</evidence>
<dbReference type="PANTHER" id="PTHR30558">
    <property type="entry name" value="EXBD MEMBRANE COMPONENT OF PMF-DRIVEN MACROMOLECULE IMPORT SYSTEM"/>
    <property type="match status" value="1"/>
</dbReference>
<evidence type="ECO:0000256" key="8">
    <source>
        <dbReference type="SAM" id="Phobius"/>
    </source>
</evidence>
<keyword evidence="5 8" id="KW-1133">Transmembrane helix</keyword>
<name>A0A7V3ZSU9_UNCW3</name>
<evidence type="ECO:0000256" key="1">
    <source>
        <dbReference type="ARBA" id="ARBA00004162"/>
    </source>
</evidence>
<gene>
    <name evidence="9" type="ORF">ENU72_01715</name>
</gene>
<dbReference type="AlphaFoldDB" id="A0A7V3ZSU9"/>
<dbReference type="GO" id="GO:0005886">
    <property type="term" value="C:plasma membrane"/>
    <property type="evidence" value="ECO:0007669"/>
    <property type="project" value="UniProtKB-SubCell"/>
</dbReference>
<organism evidence="9">
    <name type="scientific">candidate division WOR-3 bacterium</name>
    <dbReference type="NCBI Taxonomy" id="2052148"/>
    <lineage>
        <taxon>Bacteria</taxon>
        <taxon>Bacteria division WOR-3</taxon>
    </lineage>
</organism>
<dbReference type="GO" id="GO:0015031">
    <property type="term" value="P:protein transport"/>
    <property type="evidence" value="ECO:0007669"/>
    <property type="project" value="UniProtKB-KW"/>
</dbReference>
<accession>A0A7V3ZSU9</accession>